<evidence type="ECO:0000256" key="3">
    <source>
        <dbReference type="ARBA" id="ARBA00022679"/>
    </source>
</evidence>
<organism evidence="10 11">
    <name type="scientific">Candidatus Komeilibacteria bacterium RIFOXYC1_FULL_37_11</name>
    <dbReference type="NCBI Taxonomy" id="1798555"/>
    <lineage>
        <taxon>Bacteria</taxon>
        <taxon>Candidatus Komeiliibacteriota</taxon>
    </lineage>
</organism>
<comment type="catalytic activity">
    <reaction evidence="8">
        <text>(sulfur carrier)-H + L-cysteine = (sulfur carrier)-SH + L-alanine</text>
        <dbReference type="Rhea" id="RHEA:43892"/>
        <dbReference type="Rhea" id="RHEA-COMP:14737"/>
        <dbReference type="Rhea" id="RHEA-COMP:14739"/>
        <dbReference type="ChEBI" id="CHEBI:29917"/>
        <dbReference type="ChEBI" id="CHEBI:35235"/>
        <dbReference type="ChEBI" id="CHEBI:57972"/>
        <dbReference type="ChEBI" id="CHEBI:64428"/>
        <dbReference type="EC" id="2.8.1.7"/>
    </reaction>
</comment>
<proteinExistence type="inferred from homology"/>
<protein>
    <recommendedName>
        <fullName evidence="9">Aminotransferase class V domain-containing protein</fullName>
    </recommendedName>
</protein>
<dbReference type="PANTHER" id="PTHR11601">
    <property type="entry name" value="CYSTEINE DESULFURYLASE FAMILY MEMBER"/>
    <property type="match status" value="1"/>
</dbReference>
<evidence type="ECO:0000256" key="5">
    <source>
        <dbReference type="ARBA" id="ARBA00022898"/>
    </source>
</evidence>
<dbReference type="PANTHER" id="PTHR11601:SF34">
    <property type="entry name" value="CYSTEINE DESULFURASE"/>
    <property type="match status" value="1"/>
</dbReference>
<dbReference type="Gene3D" id="1.10.260.50">
    <property type="match status" value="1"/>
</dbReference>
<keyword evidence="4" id="KW-0479">Metal-binding</keyword>
<dbReference type="InterPro" id="IPR015421">
    <property type="entry name" value="PyrdxlP-dep_Trfase_major"/>
</dbReference>
<comment type="cofactor">
    <cofactor evidence="1">
        <name>pyridoxal 5'-phosphate</name>
        <dbReference type="ChEBI" id="CHEBI:597326"/>
    </cofactor>
</comment>
<evidence type="ECO:0000256" key="6">
    <source>
        <dbReference type="ARBA" id="ARBA00023004"/>
    </source>
</evidence>
<keyword evidence="7" id="KW-0411">Iron-sulfur</keyword>
<dbReference type="Gene3D" id="3.90.1150.10">
    <property type="entry name" value="Aspartate Aminotransferase, domain 1"/>
    <property type="match status" value="1"/>
</dbReference>
<feature type="domain" description="Aminotransferase class V" evidence="9">
    <location>
        <begin position="5"/>
        <end position="375"/>
    </location>
</feature>
<reference evidence="10 11" key="1">
    <citation type="journal article" date="2016" name="Nat. Commun.">
        <title>Thousands of microbial genomes shed light on interconnected biogeochemical processes in an aquifer system.</title>
        <authorList>
            <person name="Anantharaman K."/>
            <person name="Brown C.T."/>
            <person name="Hug L.A."/>
            <person name="Sharon I."/>
            <person name="Castelle C.J."/>
            <person name="Probst A.J."/>
            <person name="Thomas B.C."/>
            <person name="Singh A."/>
            <person name="Wilkins M.J."/>
            <person name="Karaoz U."/>
            <person name="Brodie E.L."/>
            <person name="Williams K.H."/>
            <person name="Hubbard S.S."/>
            <person name="Banfield J.F."/>
        </authorList>
    </citation>
    <scope>NUCLEOTIDE SEQUENCE [LARGE SCALE GENOMIC DNA]</scope>
</reference>
<name>A0A1G2C103_9BACT</name>
<accession>A0A1G2C103</accession>
<dbReference type="InterPro" id="IPR016454">
    <property type="entry name" value="Cysteine_dSase"/>
</dbReference>
<evidence type="ECO:0000256" key="4">
    <source>
        <dbReference type="ARBA" id="ARBA00022723"/>
    </source>
</evidence>
<evidence type="ECO:0000256" key="2">
    <source>
        <dbReference type="ARBA" id="ARBA00006490"/>
    </source>
</evidence>
<dbReference type="InterPro" id="IPR015424">
    <property type="entry name" value="PyrdxlP-dep_Trfase"/>
</dbReference>
<dbReference type="InterPro" id="IPR000192">
    <property type="entry name" value="Aminotrans_V_dom"/>
</dbReference>
<dbReference type="Gene3D" id="3.40.640.10">
    <property type="entry name" value="Type I PLP-dependent aspartate aminotransferase-like (Major domain)"/>
    <property type="match status" value="1"/>
</dbReference>
<comment type="similarity">
    <text evidence="2">Belongs to the class-V pyridoxal-phosphate-dependent aminotransferase family. NifS/IscS subfamily.</text>
</comment>
<dbReference type="GO" id="GO:0031071">
    <property type="term" value="F:cysteine desulfurase activity"/>
    <property type="evidence" value="ECO:0007669"/>
    <property type="project" value="UniProtKB-EC"/>
</dbReference>
<evidence type="ECO:0000256" key="1">
    <source>
        <dbReference type="ARBA" id="ARBA00001933"/>
    </source>
</evidence>
<dbReference type="AlphaFoldDB" id="A0A1G2C103"/>
<evidence type="ECO:0000313" key="11">
    <source>
        <dbReference type="Proteomes" id="UP000177626"/>
    </source>
</evidence>
<comment type="caution">
    <text evidence="10">The sequence shown here is derived from an EMBL/GenBank/DDBJ whole genome shotgun (WGS) entry which is preliminary data.</text>
</comment>
<evidence type="ECO:0000259" key="9">
    <source>
        <dbReference type="Pfam" id="PF00266"/>
    </source>
</evidence>
<sequence>MKKNIYLDHASTTPTDPRVVKAMEPYWTKYYGNPSSLYQLGLQSKNAITLARVKISQLLDCQADELIFTGGGTESINLALKGVLQKNPGAHFITSSIEHHAVLHTADTLKKLGHSVSILPVDDQGFIRLEDIEKAIKDNTKLISIMIANNEIGVIQDIQKIGALIEKINRERIAKGLPIIYFHTDACQAGGTLDLNVKKLHVDLLTINGSKVYGPKGVGALYMKTGTNLGPIIDGGGQEKNIRSGTENVPGIVGLATALELAHQSQTKENARLIKLRDKLIKEILAIIPKTRLNGHPSQRLPNNVNISILDIEGEAMLLYLDEIGIQASTGSACTSTTLDPSHVIRALGCPYEVAHGSMRFTLGKATTEDDIDYVIKHLPKIVDHLRHASPVRVDMDEVAKAIKNAPRQIIEL</sequence>
<dbReference type="PIRSF" id="PIRSF005572">
    <property type="entry name" value="NifS"/>
    <property type="match status" value="1"/>
</dbReference>
<dbReference type="Pfam" id="PF00266">
    <property type="entry name" value="Aminotran_5"/>
    <property type="match status" value="1"/>
</dbReference>
<keyword evidence="5" id="KW-0663">Pyridoxal phosphate</keyword>
<dbReference type="SUPFAM" id="SSF53383">
    <property type="entry name" value="PLP-dependent transferases"/>
    <property type="match status" value="1"/>
</dbReference>
<gene>
    <name evidence="10" type="ORF">A2406_01450</name>
</gene>
<dbReference type="EMBL" id="MHKQ01000012">
    <property type="protein sequence ID" value="OGY94107.1"/>
    <property type="molecule type" value="Genomic_DNA"/>
</dbReference>
<keyword evidence="6" id="KW-0408">Iron</keyword>
<keyword evidence="3" id="KW-0808">Transferase</keyword>
<dbReference type="Proteomes" id="UP000177626">
    <property type="component" value="Unassembled WGS sequence"/>
</dbReference>
<evidence type="ECO:0000256" key="7">
    <source>
        <dbReference type="ARBA" id="ARBA00023014"/>
    </source>
</evidence>
<dbReference type="InterPro" id="IPR015422">
    <property type="entry name" value="PyrdxlP-dep_Trfase_small"/>
</dbReference>
<evidence type="ECO:0000256" key="8">
    <source>
        <dbReference type="ARBA" id="ARBA00050776"/>
    </source>
</evidence>
<dbReference type="GO" id="GO:0051536">
    <property type="term" value="F:iron-sulfur cluster binding"/>
    <property type="evidence" value="ECO:0007669"/>
    <property type="project" value="UniProtKB-KW"/>
</dbReference>
<evidence type="ECO:0000313" key="10">
    <source>
        <dbReference type="EMBL" id="OGY94107.1"/>
    </source>
</evidence>
<dbReference type="GO" id="GO:0046872">
    <property type="term" value="F:metal ion binding"/>
    <property type="evidence" value="ECO:0007669"/>
    <property type="project" value="UniProtKB-KW"/>
</dbReference>